<reference evidence="3" key="3">
    <citation type="submission" date="2018-10" db="EMBL/GenBank/DDBJ databases">
        <authorList>
            <person name="Whitman W."/>
            <person name="Huntemann M."/>
            <person name="Clum A."/>
            <person name="Pillay M."/>
            <person name="Palaniappan K."/>
            <person name="Varghese N."/>
            <person name="Mikhailova N."/>
            <person name="Stamatis D."/>
            <person name="Reddy T."/>
            <person name="Daum C."/>
            <person name="Shapiro N."/>
            <person name="Ivanova N."/>
            <person name="Kyrpides N."/>
            <person name="Woyke T."/>
        </authorList>
    </citation>
    <scope>NUCLEOTIDE SEQUENCE</scope>
    <source>
        <strain evidence="3">CGMCC 1.10124</strain>
    </source>
</reference>
<proteinExistence type="predicted"/>
<dbReference type="OrthoDB" id="306649at2157"/>
<dbReference type="KEGG" id="haer:DU502_08385"/>
<name>A0A3M0DST1_9EURY</name>
<reference evidence="3 4" key="1">
    <citation type="journal article" date="2015" name="Stand. Genomic Sci.">
        <title>Genomic Encyclopedia of Bacterial and Archaeal Type Strains, Phase III: the genomes of soil and plant-associated and newly described type strains.</title>
        <authorList>
            <person name="Whitman W.B."/>
            <person name="Woyke T."/>
            <person name="Klenk H.P."/>
            <person name="Zhou Y."/>
            <person name="Lilburn T.G."/>
            <person name="Beck B.J."/>
            <person name="De Vos P."/>
            <person name="Vandamme P."/>
            <person name="Eisen J.A."/>
            <person name="Garrity G."/>
            <person name="Hugenholtz P."/>
            <person name="Kyrpides N.C."/>
        </authorList>
    </citation>
    <scope>NUCLEOTIDE SEQUENCE [LARGE SCALE GENOMIC DNA]</scope>
    <source>
        <strain evidence="3 4">CGMCC 1.10124</strain>
    </source>
</reference>
<organism evidence="3 4">
    <name type="scientific">Haloplanus aerogenes</name>
    <dbReference type="NCBI Taxonomy" id="660522"/>
    <lineage>
        <taxon>Archaea</taxon>
        <taxon>Methanobacteriati</taxon>
        <taxon>Methanobacteriota</taxon>
        <taxon>Stenosarchaea group</taxon>
        <taxon>Halobacteria</taxon>
        <taxon>Halobacteriales</taxon>
        <taxon>Haloferacaceae</taxon>
        <taxon>Haloplanus</taxon>
    </lineage>
</organism>
<dbReference type="Proteomes" id="UP000277326">
    <property type="component" value="Unassembled WGS sequence"/>
</dbReference>
<dbReference type="InterPro" id="IPR006311">
    <property type="entry name" value="TAT_signal"/>
</dbReference>
<dbReference type="GeneID" id="38471297"/>
<dbReference type="EMBL" id="REFS01000001">
    <property type="protein sequence ID" value="RMB25101.1"/>
    <property type="molecule type" value="Genomic_DNA"/>
</dbReference>
<dbReference type="RefSeq" id="WP_121918934.1">
    <property type="nucleotide sequence ID" value="NZ_CP034145.1"/>
</dbReference>
<sequence>MSGDDGLRMNRRRLLTAISTVGAVGALTGRGAAAYLTDREAFADNRMTAGSVTLATDGVDTGQASLGFTIDDYGFANRDAETVCLGLGEDSNPGWVWIRACPDQSVFEDALDASLTVDDETVYSGSLGGLFAYLSGSDGGGVLLTALAGDGDPVNPGADSAVCLTVAIWAPTTLADEPGTVRALKAASPFTVIIDAYAEQSRHVPTPRRPVAGLNPSFTFPACEPTGGSEGDEDGDGYAISNVSLCASGPVDPSGITWTVLDPDTGTPVTGSVDEPFAVRIESTEPIQYAVVKAGPEYRRFDVGGATTFTVTSTGGTLLDVPKNFARCACEGDGVKLDWLDTTDAFGTPVALSCGDESGGKPPEDDASGEEPTGSDGAPETSGGGSPPNGDDK</sequence>
<dbReference type="Proteomes" id="UP000282007">
    <property type="component" value="Chromosome"/>
</dbReference>
<evidence type="ECO:0000313" key="5">
    <source>
        <dbReference type="Proteomes" id="UP000282007"/>
    </source>
</evidence>
<gene>
    <name evidence="3" type="ORF">ATH50_0184</name>
    <name evidence="2" type="ORF">DU502_08385</name>
</gene>
<accession>A0A3M0DST1</accession>
<evidence type="ECO:0000313" key="2">
    <source>
        <dbReference type="EMBL" id="AZH25395.1"/>
    </source>
</evidence>
<evidence type="ECO:0000313" key="4">
    <source>
        <dbReference type="Proteomes" id="UP000277326"/>
    </source>
</evidence>
<reference evidence="2 5" key="2">
    <citation type="submission" date="2018-07" db="EMBL/GenBank/DDBJ databases">
        <title>Genome sequences of Haloplanus aerogenes JCM 16430T.</title>
        <authorList>
            <person name="Kim Y.B."/>
            <person name="Roh S.W."/>
        </authorList>
    </citation>
    <scope>NUCLEOTIDE SEQUENCE [LARGE SCALE GENOMIC DNA]</scope>
    <source>
        <strain evidence="2 5">JCM 16430</strain>
    </source>
</reference>
<dbReference type="PROSITE" id="PS51318">
    <property type="entry name" value="TAT"/>
    <property type="match status" value="1"/>
</dbReference>
<dbReference type="EMBL" id="CP034145">
    <property type="protein sequence ID" value="AZH25395.1"/>
    <property type="molecule type" value="Genomic_DNA"/>
</dbReference>
<evidence type="ECO:0000256" key="1">
    <source>
        <dbReference type="SAM" id="MobiDB-lite"/>
    </source>
</evidence>
<protein>
    <submittedName>
        <fullName evidence="3">Uncharacterized protein</fullName>
    </submittedName>
</protein>
<feature type="region of interest" description="Disordered" evidence="1">
    <location>
        <begin position="351"/>
        <end position="393"/>
    </location>
</feature>
<evidence type="ECO:0000313" key="3">
    <source>
        <dbReference type="EMBL" id="RMB25101.1"/>
    </source>
</evidence>
<keyword evidence="5" id="KW-1185">Reference proteome</keyword>
<dbReference type="AlphaFoldDB" id="A0A3M0DST1"/>